<feature type="region of interest" description="Disordered" evidence="1">
    <location>
        <begin position="1"/>
        <end position="75"/>
    </location>
</feature>
<name>A0ABQ2VJN7_9ACTN</name>
<dbReference type="Proteomes" id="UP000654471">
    <property type="component" value="Unassembled WGS sequence"/>
</dbReference>
<feature type="compositionally biased region" description="Low complexity" evidence="1">
    <location>
        <begin position="27"/>
        <end position="56"/>
    </location>
</feature>
<proteinExistence type="predicted"/>
<accession>A0ABQ2VJN7</accession>
<evidence type="ECO:0000313" key="2">
    <source>
        <dbReference type="EMBL" id="GGU85935.1"/>
    </source>
</evidence>
<gene>
    <name evidence="2" type="ORF">GCM10010211_59930</name>
</gene>
<evidence type="ECO:0000256" key="1">
    <source>
        <dbReference type="SAM" id="MobiDB-lite"/>
    </source>
</evidence>
<dbReference type="EMBL" id="BMRP01000027">
    <property type="protein sequence ID" value="GGU85935.1"/>
    <property type="molecule type" value="Genomic_DNA"/>
</dbReference>
<evidence type="ECO:0000313" key="3">
    <source>
        <dbReference type="Proteomes" id="UP000654471"/>
    </source>
</evidence>
<organism evidence="2 3">
    <name type="scientific">Streptomyces albospinus</name>
    <dbReference type="NCBI Taxonomy" id="285515"/>
    <lineage>
        <taxon>Bacteria</taxon>
        <taxon>Bacillati</taxon>
        <taxon>Actinomycetota</taxon>
        <taxon>Actinomycetes</taxon>
        <taxon>Kitasatosporales</taxon>
        <taxon>Streptomycetaceae</taxon>
        <taxon>Streptomyces</taxon>
    </lineage>
</organism>
<comment type="caution">
    <text evidence="2">The sequence shown here is derived from an EMBL/GenBank/DDBJ whole genome shotgun (WGS) entry which is preliminary data.</text>
</comment>
<protein>
    <submittedName>
        <fullName evidence="2">Uncharacterized protein</fullName>
    </submittedName>
</protein>
<sequence>MARTAFASVRAMCDSPPDTATAHPRFADAPAGPGPAAKALTFAPAPRTATAAGRAPEPLTGSAQGRAADVRERTS</sequence>
<keyword evidence="3" id="KW-1185">Reference proteome</keyword>
<reference evidence="3" key="1">
    <citation type="journal article" date="2019" name="Int. J. Syst. Evol. Microbiol.">
        <title>The Global Catalogue of Microorganisms (GCM) 10K type strain sequencing project: providing services to taxonomists for standard genome sequencing and annotation.</title>
        <authorList>
            <consortium name="The Broad Institute Genomics Platform"/>
            <consortium name="The Broad Institute Genome Sequencing Center for Infectious Disease"/>
            <person name="Wu L."/>
            <person name="Ma J."/>
        </authorList>
    </citation>
    <scope>NUCLEOTIDE SEQUENCE [LARGE SCALE GENOMIC DNA]</scope>
    <source>
        <strain evidence="3">JCM 3399</strain>
    </source>
</reference>